<accession>A0A1H6U7L9</accession>
<dbReference type="eggNOG" id="ENOG5032ZGM">
    <property type="taxonomic scope" value="Bacteria"/>
</dbReference>
<dbReference type="OrthoDB" id="4966203at2"/>
<gene>
    <name evidence="2" type="ORF">SAMN04487834_103118</name>
</gene>
<keyword evidence="3" id="KW-1185">Reference proteome</keyword>
<dbReference type="AlphaFoldDB" id="A0A1H6U7L9"/>
<reference evidence="3" key="1">
    <citation type="submission" date="2016-10" db="EMBL/GenBank/DDBJ databases">
        <authorList>
            <person name="Varghese N."/>
        </authorList>
    </citation>
    <scope>NUCLEOTIDE SEQUENCE [LARGE SCALE GENOMIC DNA]</scope>
    <source>
        <strain evidence="3">DSM 20406</strain>
    </source>
</reference>
<feature type="transmembrane region" description="Helical" evidence="1">
    <location>
        <begin position="77"/>
        <end position="95"/>
    </location>
</feature>
<feature type="transmembrane region" description="Helical" evidence="1">
    <location>
        <begin position="21"/>
        <end position="41"/>
    </location>
</feature>
<evidence type="ECO:0000313" key="3">
    <source>
        <dbReference type="Proteomes" id="UP000183028"/>
    </source>
</evidence>
<evidence type="ECO:0008006" key="4">
    <source>
        <dbReference type="Google" id="ProtNLM"/>
    </source>
</evidence>
<evidence type="ECO:0000313" key="2">
    <source>
        <dbReference type="EMBL" id="SEI88368.1"/>
    </source>
</evidence>
<organism evidence="2 3">
    <name type="scientific">Sharpea azabuensis</name>
    <dbReference type="NCBI Taxonomy" id="322505"/>
    <lineage>
        <taxon>Bacteria</taxon>
        <taxon>Bacillati</taxon>
        <taxon>Bacillota</taxon>
        <taxon>Erysipelotrichia</taxon>
        <taxon>Erysipelotrichales</taxon>
        <taxon>Coprobacillaceae</taxon>
        <taxon>Sharpea</taxon>
    </lineage>
</organism>
<dbReference type="Pfam" id="PF09997">
    <property type="entry name" value="DUF2238"/>
    <property type="match status" value="1"/>
</dbReference>
<dbReference type="InterPro" id="IPR014509">
    <property type="entry name" value="YjdF-like"/>
</dbReference>
<protein>
    <recommendedName>
        <fullName evidence="4">Membrane-spanning protein</fullName>
    </recommendedName>
</protein>
<dbReference type="EMBL" id="FNYK01000031">
    <property type="protein sequence ID" value="SEI88368.1"/>
    <property type="molecule type" value="Genomic_DNA"/>
</dbReference>
<dbReference type="Proteomes" id="UP000183028">
    <property type="component" value="Unassembled WGS sequence"/>
</dbReference>
<feature type="transmembrane region" description="Helical" evidence="1">
    <location>
        <begin position="140"/>
        <end position="161"/>
    </location>
</feature>
<dbReference type="RefSeq" id="WP_074732229.1">
    <property type="nucleotide sequence ID" value="NZ_CACVPP010000085.1"/>
</dbReference>
<keyword evidence="1" id="KW-1133">Transmembrane helix</keyword>
<keyword evidence="1" id="KW-0812">Transmembrane</keyword>
<name>A0A1H6U7L9_9FIRM</name>
<proteinExistence type="predicted"/>
<sequence>MAKKKDDAFDQAYSRGAKVKRFFTIIVFILTVITCIQLFFIHDSKQFNRQVFSLIQYIAFFLILNSPKLLKKYHLEVPVEVYIVVTIFAFLGLVLGDGLNFYGRIHWWDSLLHFASGVILSFVAMWMIQMLIGRHERHQLLDTVLIYIFVASFSLAAGAFWELCEYTTDDIFMTNNQQYMASTRGTIITKNDVPLVGHAALTDTMKDLALDLAGALVVIAYECSKKGIQKKIKKKKSGETSKMSE</sequence>
<keyword evidence="1" id="KW-0472">Membrane</keyword>
<feature type="transmembrane region" description="Helical" evidence="1">
    <location>
        <begin position="107"/>
        <end position="128"/>
    </location>
</feature>
<dbReference type="STRING" id="322505.SAMN04487836_10380"/>
<evidence type="ECO:0000256" key="1">
    <source>
        <dbReference type="SAM" id="Phobius"/>
    </source>
</evidence>